<dbReference type="AlphaFoldDB" id="B7P317"/>
<dbReference type="VEuPathDB" id="VectorBase:ISCW000700"/>
<dbReference type="EMBL" id="DS625830">
    <property type="protein sequence ID" value="EEC00989.1"/>
    <property type="molecule type" value="Genomic_DNA"/>
</dbReference>
<dbReference type="EnsemblMetazoa" id="ISCW000700-RA">
    <property type="protein sequence ID" value="ISCW000700-PA"/>
    <property type="gene ID" value="ISCW000700"/>
</dbReference>
<name>B7P317_IXOSC</name>
<dbReference type="Proteomes" id="UP000001555">
    <property type="component" value="Unassembled WGS sequence"/>
</dbReference>
<dbReference type="EMBL" id="ABJB011125229">
    <property type="status" value="NOT_ANNOTATED_CDS"/>
    <property type="molecule type" value="Genomic_DNA"/>
</dbReference>
<accession>B7P317</accession>
<feature type="non-terminal residue" evidence="1">
    <location>
        <position position="79"/>
    </location>
</feature>
<organism>
    <name type="scientific">Ixodes scapularis</name>
    <name type="common">Black-legged tick</name>
    <name type="synonym">Deer tick</name>
    <dbReference type="NCBI Taxonomy" id="6945"/>
    <lineage>
        <taxon>Eukaryota</taxon>
        <taxon>Metazoa</taxon>
        <taxon>Ecdysozoa</taxon>
        <taxon>Arthropoda</taxon>
        <taxon>Chelicerata</taxon>
        <taxon>Arachnida</taxon>
        <taxon>Acari</taxon>
        <taxon>Parasitiformes</taxon>
        <taxon>Ixodida</taxon>
        <taxon>Ixodoidea</taxon>
        <taxon>Ixodidae</taxon>
        <taxon>Ixodinae</taxon>
        <taxon>Ixodes</taxon>
    </lineage>
</organism>
<gene>
    <name evidence="1" type="ORF">IscW_ISCW000700</name>
</gene>
<dbReference type="PaxDb" id="6945-B7P317"/>
<evidence type="ECO:0000313" key="2">
    <source>
        <dbReference type="EnsemblMetazoa" id="ISCW000700-PA"/>
    </source>
</evidence>
<evidence type="ECO:0000313" key="1">
    <source>
        <dbReference type="EMBL" id="EEC00989.1"/>
    </source>
</evidence>
<dbReference type="HOGENOM" id="CLU_2612837_0_0_1"/>
<dbReference type="VEuPathDB" id="VectorBase:ISCI000700"/>
<sequence>MRFAIQMVKLCLVHAVHNVRFVRTAKTPARVALPSARVKFAGQLSSVTAIFGGLGPLLNFPVKAQSCSAKTRIVEVTAP</sequence>
<keyword evidence="3" id="KW-1185">Reference proteome</keyword>
<evidence type="ECO:0000313" key="3">
    <source>
        <dbReference type="Proteomes" id="UP000001555"/>
    </source>
</evidence>
<proteinExistence type="predicted"/>
<protein>
    <submittedName>
        <fullName evidence="1 2">Uncharacterized protein</fullName>
    </submittedName>
</protein>
<dbReference type="EMBL" id="ABJB010574725">
    <property type="status" value="NOT_ANNOTATED_CDS"/>
    <property type="molecule type" value="Genomic_DNA"/>
</dbReference>
<reference evidence="2" key="2">
    <citation type="submission" date="2020-05" db="UniProtKB">
        <authorList>
            <consortium name="EnsemblMetazoa"/>
        </authorList>
    </citation>
    <scope>IDENTIFICATION</scope>
    <source>
        <strain evidence="2">wikel</strain>
    </source>
</reference>
<dbReference type="InParanoid" id="B7P317"/>
<reference evidence="1 3" key="1">
    <citation type="submission" date="2008-03" db="EMBL/GenBank/DDBJ databases">
        <title>Annotation of Ixodes scapularis.</title>
        <authorList>
            <consortium name="Ixodes scapularis Genome Project Consortium"/>
            <person name="Caler E."/>
            <person name="Hannick L.I."/>
            <person name="Bidwell S."/>
            <person name="Joardar V."/>
            <person name="Thiagarajan M."/>
            <person name="Amedeo P."/>
            <person name="Galinsky K.J."/>
            <person name="Schobel S."/>
            <person name="Inman J."/>
            <person name="Hostetler J."/>
            <person name="Miller J."/>
            <person name="Hammond M."/>
            <person name="Megy K."/>
            <person name="Lawson D."/>
            <person name="Kodira C."/>
            <person name="Sutton G."/>
            <person name="Meyer J."/>
            <person name="Hill C.A."/>
            <person name="Birren B."/>
            <person name="Nene V."/>
            <person name="Collins F."/>
            <person name="Alarcon-Chaidez F."/>
            <person name="Wikel S."/>
            <person name="Strausberg R."/>
        </authorList>
    </citation>
    <scope>NUCLEOTIDE SEQUENCE [LARGE SCALE GENOMIC DNA]</scope>
    <source>
        <strain evidence="3">Wikel</strain>
        <strain evidence="1">Wikel colony</strain>
    </source>
</reference>